<proteinExistence type="predicted"/>
<organism evidence="3 4">
    <name type="scientific">Handroanthus impetiginosus</name>
    <dbReference type="NCBI Taxonomy" id="429701"/>
    <lineage>
        <taxon>Eukaryota</taxon>
        <taxon>Viridiplantae</taxon>
        <taxon>Streptophyta</taxon>
        <taxon>Embryophyta</taxon>
        <taxon>Tracheophyta</taxon>
        <taxon>Spermatophyta</taxon>
        <taxon>Magnoliopsida</taxon>
        <taxon>eudicotyledons</taxon>
        <taxon>Gunneridae</taxon>
        <taxon>Pentapetalae</taxon>
        <taxon>asterids</taxon>
        <taxon>lamiids</taxon>
        <taxon>Lamiales</taxon>
        <taxon>Bignoniaceae</taxon>
        <taxon>Crescentiina</taxon>
        <taxon>Tabebuia alliance</taxon>
        <taxon>Handroanthus</taxon>
    </lineage>
</organism>
<dbReference type="OrthoDB" id="913696at2759"/>
<reference evidence="4" key="1">
    <citation type="journal article" date="2018" name="Gigascience">
        <title>Genome assembly of the Pink Ipe (Handroanthus impetiginosus, Bignoniaceae), a highly valued, ecologically keystone Neotropical timber forest tree.</title>
        <authorList>
            <person name="Silva-Junior O.B."/>
            <person name="Grattapaglia D."/>
            <person name="Novaes E."/>
            <person name="Collevatti R.G."/>
        </authorList>
    </citation>
    <scope>NUCLEOTIDE SEQUENCE [LARGE SCALE GENOMIC DNA]</scope>
    <source>
        <strain evidence="4">cv. UFG-1</strain>
    </source>
</reference>
<dbReference type="EMBL" id="NKXS01002489">
    <property type="protein sequence ID" value="PIN13396.1"/>
    <property type="molecule type" value="Genomic_DNA"/>
</dbReference>
<keyword evidence="2" id="KW-1133">Transmembrane helix</keyword>
<evidence type="ECO:0000313" key="4">
    <source>
        <dbReference type="Proteomes" id="UP000231279"/>
    </source>
</evidence>
<evidence type="ECO:0000313" key="3">
    <source>
        <dbReference type="EMBL" id="PIN13396.1"/>
    </source>
</evidence>
<sequence>MTNPTTEKSPKAESKGAVKYQELIQQFKNLEREWESLEKSRPRKPRTYSTFSSDSSSNVTSFDHLLGNSPRLLMSSLQHSNMFKKCDIAVEEILRDRRAAIISGKLKGRRLFWAAEEEPDSDYGAAPRGDGEICGDNWVNNVIQEREVIVDKYCGAETSSGGDNESFSFSDSSPSEEKVVMEEKTTLEVVEQRGGGGGWRLPMAWFAFVLIALITGVVCITCNGRSVHENEFHLVPT</sequence>
<accession>A0A2G9H7A4</accession>
<keyword evidence="4" id="KW-1185">Reference proteome</keyword>
<evidence type="ECO:0000256" key="1">
    <source>
        <dbReference type="SAM" id="MobiDB-lite"/>
    </source>
</evidence>
<feature type="transmembrane region" description="Helical" evidence="2">
    <location>
        <begin position="203"/>
        <end position="222"/>
    </location>
</feature>
<dbReference type="Proteomes" id="UP000231279">
    <property type="component" value="Unassembled WGS sequence"/>
</dbReference>
<name>A0A2G9H7A4_9LAMI</name>
<keyword evidence="2" id="KW-0472">Membrane</keyword>
<gene>
    <name evidence="3" type="ORF">CDL12_13983</name>
</gene>
<dbReference type="AlphaFoldDB" id="A0A2G9H7A4"/>
<protein>
    <submittedName>
        <fullName evidence="3">Uncharacterized protein</fullName>
    </submittedName>
</protein>
<comment type="caution">
    <text evidence="3">The sequence shown here is derived from an EMBL/GenBank/DDBJ whole genome shotgun (WGS) entry which is preliminary data.</text>
</comment>
<keyword evidence="2" id="KW-0812">Transmembrane</keyword>
<evidence type="ECO:0000256" key="2">
    <source>
        <dbReference type="SAM" id="Phobius"/>
    </source>
</evidence>
<feature type="region of interest" description="Disordered" evidence="1">
    <location>
        <begin position="34"/>
        <end position="53"/>
    </location>
</feature>